<dbReference type="Proteomes" id="UP000580654">
    <property type="component" value="Unassembled WGS sequence"/>
</dbReference>
<evidence type="ECO:0000256" key="2">
    <source>
        <dbReference type="ARBA" id="ARBA00022452"/>
    </source>
</evidence>
<dbReference type="GO" id="GO:0019867">
    <property type="term" value="C:outer membrane"/>
    <property type="evidence" value="ECO:0007669"/>
    <property type="project" value="InterPro"/>
</dbReference>
<feature type="compositionally biased region" description="Low complexity" evidence="4">
    <location>
        <begin position="29"/>
        <end position="43"/>
    </location>
</feature>
<dbReference type="Gene3D" id="3.10.20.310">
    <property type="entry name" value="membrane protein fhac"/>
    <property type="match status" value="1"/>
</dbReference>
<keyword evidence="5" id="KW-0732">Signal</keyword>
<reference evidence="7 8" key="1">
    <citation type="submission" date="2020-08" db="EMBL/GenBank/DDBJ databases">
        <title>Genomic Encyclopedia of Type Strains, Phase IV (KMG-IV): sequencing the most valuable type-strain genomes for metagenomic binning, comparative biology and taxonomic classification.</title>
        <authorList>
            <person name="Goeker M."/>
        </authorList>
    </citation>
    <scope>NUCLEOTIDE SEQUENCE [LARGE SCALE GENOMIC DNA]</scope>
    <source>
        <strain evidence="7 8">DSM 25622</strain>
    </source>
</reference>
<feature type="region of interest" description="Disordered" evidence="4">
    <location>
        <begin position="29"/>
        <end position="63"/>
    </location>
</feature>
<evidence type="ECO:0000313" key="8">
    <source>
        <dbReference type="Proteomes" id="UP000580654"/>
    </source>
</evidence>
<proteinExistence type="predicted"/>
<dbReference type="AlphaFoldDB" id="A0A840Y7G3"/>
<comment type="subcellular location">
    <subcellularLocation>
        <location evidence="1">Membrane</location>
    </subcellularLocation>
</comment>
<evidence type="ECO:0000256" key="1">
    <source>
        <dbReference type="ARBA" id="ARBA00004370"/>
    </source>
</evidence>
<dbReference type="InterPro" id="IPR000184">
    <property type="entry name" value="Bac_surfAg_D15"/>
</dbReference>
<accession>A0A840Y7G3</accession>
<evidence type="ECO:0000256" key="5">
    <source>
        <dbReference type="SAM" id="SignalP"/>
    </source>
</evidence>
<dbReference type="Pfam" id="PF01103">
    <property type="entry name" value="Omp85"/>
    <property type="match status" value="1"/>
</dbReference>
<comment type="caution">
    <text evidence="7">The sequence shown here is derived from an EMBL/GenBank/DDBJ whole genome shotgun (WGS) entry which is preliminary data.</text>
</comment>
<keyword evidence="3" id="KW-0472">Membrane</keyword>
<evidence type="ECO:0000256" key="4">
    <source>
        <dbReference type="SAM" id="MobiDB-lite"/>
    </source>
</evidence>
<dbReference type="EMBL" id="JACIJD010000024">
    <property type="protein sequence ID" value="MBB5695840.1"/>
    <property type="molecule type" value="Genomic_DNA"/>
</dbReference>
<evidence type="ECO:0000256" key="3">
    <source>
        <dbReference type="ARBA" id="ARBA00023136"/>
    </source>
</evidence>
<dbReference type="PANTHER" id="PTHR12815:SF42">
    <property type="entry name" value="BACTERIAL SURFACE ANTIGEN (D15) DOMAIN-CONTAINING PROTEIN"/>
    <property type="match status" value="1"/>
</dbReference>
<evidence type="ECO:0000259" key="6">
    <source>
        <dbReference type="Pfam" id="PF01103"/>
    </source>
</evidence>
<organism evidence="7 8">
    <name type="scientific">Muricoccus pecuniae</name>
    <dbReference type="NCBI Taxonomy" id="693023"/>
    <lineage>
        <taxon>Bacteria</taxon>
        <taxon>Pseudomonadati</taxon>
        <taxon>Pseudomonadota</taxon>
        <taxon>Alphaproteobacteria</taxon>
        <taxon>Acetobacterales</taxon>
        <taxon>Roseomonadaceae</taxon>
        <taxon>Muricoccus</taxon>
    </lineage>
</organism>
<feature type="chain" id="PRO_5032482422" evidence="5">
    <location>
        <begin position="26"/>
        <end position="636"/>
    </location>
</feature>
<dbReference type="PANTHER" id="PTHR12815">
    <property type="entry name" value="SORTING AND ASSEMBLY MACHINERY SAMM50 PROTEIN FAMILY MEMBER"/>
    <property type="match status" value="1"/>
</dbReference>
<keyword evidence="8" id="KW-1185">Reference proteome</keyword>
<dbReference type="RefSeq" id="WP_184521028.1">
    <property type="nucleotide sequence ID" value="NZ_JACIJD010000024.1"/>
</dbReference>
<evidence type="ECO:0000313" key="7">
    <source>
        <dbReference type="EMBL" id="MBB5695840.1"/>
    </source>
</evidence>
<sequence>MPSLHPGLVPVALLLASLLVGVVAAQPAGTAPAEEPRPGGAPESDSPDGPVRSYDVTFTPTGNPSLDTAMDGVSSLRRLRESVPTSAEGLVARALQDLGQLQRALRSEGYYAGTPRVTLAGEPPDAPNLALRLAARGTEPVPVVIGAETGPLYRISSVSLRPSVVEESIAEAGEVAGLGPGDPARAAAVNDAQETLLTRLRDAGHPFASVPRREITVDHDARTMEIVYLVQPGPRARFAQPAVEGSENVDPTLLRRASGVLAGHVYSPQELDRVRRDVLALGVFGTVRARIGERLDPDGRLPVTFLVAERPFRAIGGTAGYETRYGPTLRAYWEHRNLFGAAERLRIEGEVSRTTQRGVSDTGYRLSANLRQPWFAGLNATAVTDVAILRERLRAYDRDAVTAGFSLERRLDPRLTVSAGIAAELGKTSELDQDLSYALLSLPLGARYDGTDNVLDPSRGVRANLLVSPTTSVGDSSAVFVRVRGTGSAYFDLSGDKGSILALRAGFGTLAGAEAIDIPPHLRFYAGGGGSVRGYDFQSIGPRRRDNTPRGGLSLLEGSVELRQRISGPYGVALFVDAGSVGENPATGFGDLRIGAGLGFRYATAIGPIRADVALPLSKVPGSSGYGLYVGIGQAF</sequence>
<feature type="signal peptide" evidence="5">
    <location>
        <begin position="1"/>
        <end position="25"/>
    </location>
</feature>
<dbReference type="Gene3D" id="2.40.160.50">
    <property type="entry name" value="membrane protein fhac: a member of the omp85/tpsb transporter family"/>
    <property type="match status" value="1"/>
</dbReference>
<feature type="domain" description="Bacterial surface antigen (D15)" evidence="6">
    <location>
        <begin position="337"/>
        <end position="636"/>
    </location>
</feature>
<keyword evidence="2" id="KW-1134">Transmembrane beta strand</keyword>
<gene>
    <name evidence="7" type="ORF">FHS87_003908</name>
</gene>
<dbReference type="InterPro" id="IPR039910">
    <property type="entry name" value="D15-like"/>
</dbReference>
<name>A0A840Y7G3_9PROT</name>
<keyword evidence="2" id="KW-0812">Transmembrane</keyword>
<protein>
    <submittedName>
        <fullName evidence="7">Translocation and assembly module TamA</fullName>
    </submittedName>
</protein>